<dbReference type="CDD" id="cd06193">
    <property type="entry name" value="siderophore_interacting"/>
    <property type="match status" value="1"/>
</dbReference>
<comment type="caution">
    <text evidence="3">The sequence shown here is derived from an EMBL/GenBank/DDBJ whole genome shotgun (WGS) entry which is preliminary data.</text>
</comment>
<comment type="similarity">
    <text evidence="1">Belongs to the SIP oxidoreductase family.</text>
</comment>
<dbReference type="SUPFAM" id="SSF63380">
    <property type="entry name" value="Riboflavin synthase domain-like"/>
    <property type="match status" value="1"/>
</dbReference>
<dbReference type="InterPro" id="IPR017927">
    <property type="entry name" value="FAD-bd_FR_type"/>
</dbReference>
<evidence type="ECO:0000313" key="3">
    <source>
        <dbReference type="EMBL" id="MCU5779676.1"/>
    </source>
</evidence>
<dbReference type="EMBL" id="JAODIM010000043">
    <property type="protein sequence ID" value="MCU5779676.1"/>
    <property type="molecule type" value="Genomic_DNA"/>
</dbReference>
<gene>
    <name evidence="3" type="ORF">N5923_19495</name>
</gene>
<dbReference type="RefSeq" id="WP_267144717.1">
    <property type="nucleotide sequence ID" value="NZ_JAODIL010000082.1"/>
</dbReference>
<evidence type="ECO:0000256" key="1">
    <source>
        <dbReference type="ARBA" id="ARBA00035644"/>
    </source>
</evidence>
<dbReference type="Gene3D" id="3.40.50.80">
    <property type="entry name" value="Nucleotide-binding domain of ferredoxin-NADP reductase (FNR) module"/>
    <property type="match status" value="1"/>
</dbReference>
<evidence type="ECO:0000313" key="4">
    <source>
        <dbReference type="Proteomes" id="UP001064262"/>
    </source>
</evidence>
<dbReference type="PANTHER" id="PTHR30157">
    <property type="entry name" value="FERRIC REDUCTASE, NADPH-DEPENDENT"/>
    <property type="match status" value="1"/>
</dbReference>
<dbReference type="Pfam" id="PF04954">
    <property type="entry name" value="SIP"/>
    <property type="match status" value="1"/>
</dbReference>
<dbReference type="InterPro" id="IPR039261">
    <property type="entry name" value="FNR_nucleotide-bd"/>
</dbReference>
<dbReference type="AlphaFoldDB" id="A0A9J6PXV5"/>
<dbReference type="InterPro" id="IPR039374">
    <property type="entry name" value="SIP_fam"/>
</dbReference>
<organism evidence="3 4">
    <name type="scientific">Winslowiella arboricola</name>
    <dbReference type="NCBI Taxonomy" id="2978220"/>
    <lineage>
        <taxon>Bacteria</taxon>
        <taxon>Pseudomonadati</taxon>
        <taxon>Pseudomonadota</taxon>
        <taxon>Gammaproteobacteria</taxon>
        <taxon>Enterobacterales</taxon>
        <taxon>Erwiniaceae</taxon>
        <taxon>Winslowiella</taxon>
    </lineage>
</organism>
<keyword evidence="4" id="KW-1185">Reference proteome</keyword>
<feature type="domain" description="FAD-binding FR-type" evidence="2">
    <location>
        <begin position="22"/>
        <end position="143"/>
    </location>
</feature>
<proteinExistence type="inferred from homology"/>
<reference evidence="3" key="1">
    <citation type="submission" date="2022-09" db="EMBL/GenBank/DDBJ databases">
        <title>Winslowiella arboricola sp. nov., isolated from bleeding cankers on broadleaf hosts.</title>
        <authorList>
            <person name="Brady C."/>
            <person name="Kaur S."/>
            <person name="Crampton B."/>
            <person name="Maddock D."/>
            <person name="Arnold D."/>
            <person name="Denman S."/>
        </authorList>
    </citation>
    <scope>NUCLEOTIDE SEQUENCE</scope>
    <source>
        <strain evidence="3">BAC 15a-03b</strain>
    </source>
</reference>
<dbReference type="InterPro" id="IPR007037">
    <property type="entry name" value="SIP_rossman_dom"/>
</dbReference>
<dbReference type="InterPro" id="IPR013113">
    <property type="entry name" value="SIP_FAD-bd"/>
</dbReference>
<dbReference type="GO" id="GO:0016491">
    <property type="term" value="F:oxidoreductase activity"/>
    <property type="evidence" value="ECO:0007669"/>
    <property type="project" value="InterPro"/>
</dbReference>
<dbReference type="PANTHER" id="PTHR30157:SF0">
    <property type="entry name" value="NADPH-DEPENDENT FERRIC-CHELATE REDUCTASE"/>
    <property type="match status" value="1"/>
</dbReference>
<dbReference type="Gene3D" id="2.40.30.10">
    <property type="entry name" value="Translation factors"/>
    <property type="match status" value="1"/>
</dbReference>
<accession>A0A9J6PXV5</accession>
<dbReference type="FunFam" id="2.40.30.10:FF:000055">
    <property type="entry name" value="Siderophore-interacting family protein"/>
    <property type="match status" value="1"/>
</dbReference>
<dbReference type="InterPro" id="IPR017938">
    <property type="entry name" value="Riboflavin_synthase-like_b-brl"/>
</dbReference>
<dbReference type="PROSITE" id="PS51384">
    <property type="entry name" value="FAD_FR"/>
    <property type="match status" value="1"/>
</dbReference>
<evidence type="ECO:0000259" key="2">
    <source>
        <dbReference type="PROSITE" id="PS51384"/>
    </source>
</evidence>
<sequence length="262" mass="29410">MTAELSGSSASLKYPQRLRNELRFRTLTVQRCERIASHFQRVVLSGDDLAGFVSAGFDDHTKLFFPQAGVPYLAPGVSDEGIVWPGNARPLARDYTPLFNAARNELTFDFYIHQAGVASDWALQAKTGDTLIIGGPRGSLVVPEDYHWQLYVCDETGMPALLRRLEALSGLSTPVEVMALIAVEDAASKAYFDHLNEFKLEWYIGDEREQIAQRLQQLTVPADDYFLWLTGEGETVKQYSSYFANATINPLLLRAAAYWHRK</sequence>
<dbReference type="Pfam" id="PF08021">
    <property type="entry name" value="FAD_binding_9"/>
    <property type="match status" value="1"/>
</dbReference>
<protein>
    <submittedName>
        <fullName evidence="3">Siderophore-interacting protein</fullName>
    </submittedName>
</protein>
<name>A0A9J6PXV5_9GAMM</name>
<dbReference type="Proteomes" id="UP001064262">
    <property type="component" value="Unassembled WGS sequence"/>
</dbReference>